<keyword evidence="1" id="KW-0812">Transmembrane</keyword>
<accession>A0ABW4Q6Y7</accession>
<keyword evidence="1" id="KW-0472">Membrane</keyword>
<evidence type="ECO:0000313" key="3">
    <source>
        <dbReference type="Proteomes" id="UP001597307"/>
    </source>
</evidence>
<feature type="transmembrane region" description="Helical" evidence="1">
    <location>
        <begin position="53"/>
        <end position="75"/>
    </location>
</feature>
<name>A0ABW4Q6Y7_9MICC</name>
<sequence length="95" mass="10711">MPIDDWLEAAHPEQCSFVGCPARGGQRRSTGGRWYYRGDEGDPGYVGSMDPSWLNSIVLFVVFGVVFFYVLYGVIKAAVREGIKQAWQHRANQNK</sequence>
<keyword evidence="1" id="KW-1133">Transmembrane helix</keyword>
<evidence type="ECO:0000256" key="1">
    <source>
        <dbReference type="SAM" id="Phobius"/>
    </source>
</evidence>
<gene>
    <name evidence="2" type="ORF">ACFSFX_07660</name>
</gene>
<dbReference type="EMBL" id="JBHUGA010000016">
    <property type="protein sequence ID" value="MFD1846470.1"/>
    <property type="molecule type" value="Genomic_DNA"/>
</dbReference>
<reference evidence="3" key="1">
    <citation type="journal article" date="2019" name="Int. J. Syst. Evol. Microbiol.">
        <title>The Global Catalogue of Microorganisms (GCM) 10K type strain sequencing project: providing services to taxonomists for standard genome sequencing and annotation.</title>
        <authorList>
            <consortium name="The Broad Institute Genomics Platform"/>
            <consortium name="The Broad Institute Genome Sequencing Center for Infectious Disease"/>
            <person name="Wu L."/>
            <person name="Ma J."/>
        </authorList>
    </citation>
    <scope>NUCLEOTIDE SEQUENCE [LARGE SCALE GENOMIC DNA]</scope>
    <source>
        <strain evidence="3">JCM 11496</strain>
    </source>
</reference>
<comment type="caution">
    <text evidence="2">The sequence shown here is derived from an EMBL/GenBank/DDBJ whole genome shotgun (WGS) entry which is preliminary data.</text>
</comment>
<evidence type="ECO:0000313" key="2">
    <source>
        <dbReference type="EMBL" id="MFD1846470.1"/>
    </source>
</evidence>
<dbReference type="Proteomes" id="UP001597307">
    <property type="component" value="Unassembled WGS sequence"/>
</dbReference>
<organism evidence="2 3">
    <name type="scientific">Arthrobacter flavus</name>
    <dbReference type="NCBI Taxonomy" id="95172"/>
    <lineage>
        <taxon>Bacteria</taxon>
        <taxon>Bacillati</taxon>
        <taxon>Actinomycetota</taxon>
        <taxon>Actinomycetes</taxon>
        <taxon>Micrococcales</taxon>
        <taxon>Micrococcaceae</taxon>
        <taxon>Arthrobacter</taxon>
    </lineage>
</organism>
<keyword evidence="3" id="KW-1185">Reference proteome</keyword>
<proteinExistence type="predicted"/>
<dbReference type="RefSeq" id="WP_343878757.1">
    <property type="nucleotide sequence ID" value="NZ_BAAAIJ010000027.1"/>
</dbReference>
<protein>
    <submittedName>
        <fullName evidence="2">Uncharacterized protein</fullName>
    </submittedName>
</protein>